<evidence type="ECO:0000313" key="3">
    <source>
        <dbReference type="Proteomes" id="UP000465241"/>
    </source>
</evidence>
<evidence type="ECO:0000313" key="2">
    <source>
        <dbReference type="EMBL" id="GFG60637.1"/>
    </source>
</evidence>
<dbReference type="AlphaFoldDB" id="A0A7I9WTW7"/>
<organism evidence="2 3">
    <name type="scientific">Mycolicibacterium murale</name>
    <dbReference type="NCBI Taxonomy" id="182220"/>
    <lineage>
        <taxon>Bacteria</taxon>
        <taxon>Bacillati</taxon>
        <taxon>Actinomycetota</taxon>
        <taxon>Actinomycetes</taxon>
        <taxon>Mycobacteriales</taxon>
        <taxon>Mycobacteriaceae</taxon>
        <taxon>Mycolicibacterium</taxon>
    </lineage>
</organism>
<evidence type="ECO:0008006" key="4">
    <source>
        <dbReference type="Google" id="ProtNLM"/>
    </source>
</evidence>
<evidence type="ECO:0000256" key="1">
    <source>
        <dbReference type="SAM" id="MobiDB-lite"/>
    </source>
</evidence>
<dbReference type="Proteomes" id="UP000465241">
    <property type="component" value="Unassembled WGS sequence"/>
</dbReference>
<feature type="region of interest" description="Disordered" evidence="1">
    <location>
        <begin position="1"/>
        <end position="24"/>
    </location>
</feature>
<gene>
    <name evidence="2" type="ORF">MMUR_47730</name>
</gene>
<proteinExistence type="predicted"/>
<protein>
    <recommendedName>
        <fullName evidence="4">Terminase</fullName>
    </recommendedName>
</protein>
<accession>A0A7I9WTW7</accession>
<keyword evidence="3" id="KW-1185">Reference proteome</keyword>
<dbReference type="EMBL" id="BLKT01000003">
    <property type="protein sequence ID" value="GFG60637.1"/>
    <property type="molecule type" value="Genomic_DNA"/>
</dbReference>
<dbReference type="RefSeq" id="WP_193490680.1">
    <property type="nucleotide sequence ID" value="NZ_BAAAMC010000019.1"/>
</dbReference>
<sequence length="130" mass="14415">MPETDTVGEIPEIPPFPPGLKTRGKQLWTDLHTSADFTDCPETRTMAEEACYLVDEITRQRRLVRAAGRNTRVKGSNGQPVSMPEIADLQKNQGIMLSLLKSLRMPSEPGDKLTPSEIGKLGAAARWENR</sequence>
<comment type="caution">
    <text evidence="2">The sequence shown here is derived from an EMBL/GenBank/DDBJ whole genome shotgun (WGS) entry which is preliminary data.</text>
</comment>
<name>A0A7I9WTW7_9MYCO</name>
<reference evidence="2 3" key="1">
    <citation type="journal article" date="2019" name="Emerg. Microbes Infect.">
        <title>Comprehensive subspecies identification of 175 nontuberculous mycobacteria species based on 7547 genomic profiles.</title>
        <authorList>
            <person name="Matsumoto Y."/>
            <person name="Kinjo T."/>
            <person name="Motooka D."/>
            <person name="Nabeya D."/>
            <person name="Jung N."/>
            <person name="Uechi K."/>
            <person name="Horii T."/>
            <person name="Iida T."/>
            <person name="Fujita J."/>
            <person name="Nakamura S."/>
        </authorList>
    </citation>
    <scope>NUCLEOTIDE SEQUENCE [LARGE SCALE GENOMIC DNA]</scope>
    <source>
        <strain evidence="2 3">JCM 13392</strain>
    </source>
</reference>